<evidence type="ECO:0000313" key="2">
    <source>
        <dbReference type="Proteomes" id="UP000247810"/>
    </source>
</evidence>
<organism evidence="1 2">
    <name type="scientific">Aspergillus ellipticus CBS 707.79</name>
    <dbReference type="NCBI Taxonomy" id="1448320"/>
    <lineage>
        <taxon>Eukaryota</taxon>
        <taxon>Fungi</taxon>
        <taxon>Dikarya</taxon>
        <taxon>Ascomycota</taxon>
        <taxon>Pezizomycotina</taxon>
        <taxon>Eurotiomycetes</taxon>
        <taxon>Eurotiomycetidae</taxon>
        <taxon>Eurotiales</taxon>
        <taxon>Aspergillaceae</taxon>
        <taxon>Aspergillus</taxon>
        <taxon>Aspergillus subgen. Circumdati</taxon>
    </lineage>
</organism>
<dbReference type="AlphaFoldDB" id="A0A319CZL3"/>
<reference evidence="1 2" key="1">
    <citation type="submission" date="2018-02" db="EMBL/GenBank/DDBJ databases">
        <title>The genomes of Aspergillus section Nigri reveals drivers in fungal speciation.</title>
        <authorList>
            <consortium name="DOE Joint Genome Institute"/>
            <person name="Vesth T.C."/>
            <person name="Nybo J."/>
            <person name="Theobald S."/>
            <person name="Brandl J."/>
            <person name="Frisvad J.C."/>
            <person name="Nielsen K.F."/>
            <person name="Lyhne E.K."/>
            <person name="Kogle M.E."/>
            <person name="Kuo A."/>
            <person name="Riley R."/>
            <person name="Clum A."/>
            <person name="Nolan M."/>
            <person name="Lipzen A."/>
            <person name="Salamov A."/>
            <person name="Henrissat B."/>
            <person name="Wiebenga A."/>
            <person name="De vries R.P."/>
            <person name="Grigoriev I.V."/>
            <person name="Mortensen U.H."/>
            <person name="Andersen M.R."/>
            <person name="Baker S.E."/>
        </authorList>
    </citation>
    <scope>NUCLEOTIDE SEQUENCE [LARGE SCALE GENOMIC DNA]</scope>
    <source>
        <strain evidence="1 2">CBS 707.79</strain>
    </source>
</reference>
<dbReference type="EMBL" id="KZ825974">
    <property type="protein sequence ID" value="PYH90676.1"/>
    <property type="molecule type" value="Genomic_DNA"/>
</dbReference>
<gene>
    <name evidence="1" type="ORF">BO71DRAFT_412422</name>
</gene>
<evidence type="ECO:0000313" key="1">
    <source>
        <dbReference type="EMBL" id="PYH90676.1"/>
    </source>
</evidence>
<sequence length="191" mass="21315">MDVAWLSLWRVAGVGGFSPVVVNTCFGHYYWEFGIHSTPSYVEDKIELSMYSQPRHLKNMKLFAGVNAGIKCRKLHTFPWYEGYQEPNTEYQPPASTISGRNALCGALLSERIFNNHNGLKASSRRARYPNSTSGMDPMLYPTWTPYLTVGSGNPSRSLFDVKNCLESAFPSTTCLSRAHAHPASPFSLTP</sequence>
<name>A0A319CZL3_9EURO</name>
<accession>A0A319CZL3</accession>
<protein>
    <submittedName>
        <fullName evidence="1">Uncharacterized protein</fullName>
    </submittedName>
</protein>
<proteinExistence type="predicted"/>
<keyword evidence="2" id="KW-1185">Reference proteome</keyword>
<dbReference type="VEuPathDB" id="FungiDB:BO71DRAFT_412422"/>
<dbReference type="Proteomes" id="UP000247810">
    <property type="component" value="Unassembled WGS sequence"/>
</dbReference>